<protein>
    <submittedName>
        <fullName evidence="1">Uncharacterized protein</fullName>
    </submittedName>
</protein>
<dbReference type="Proteomes" id="UP000245535">
    <property type="component" value="Unassembled WGS sequence"/>
</dbReference>
<dbReference type="OrthoDB" id="799406at2"/>
<proteinExistence type="predicted"/>
<organism evidence="1 2">
    <name type="scientific">Sediminitomix flava</name>
    <dbReference type="NCBI Taxonomy" id="379075"/>
    <lineage>
        <taxon>Bacteria</taxon>
        <taxon>Pseudomonadati</taxon>
        <taxon>Bacteroidota</taxon>
        <taxon>Cytophagia</taxon>
        <taxon>Cytophagales</taxon>
        <taxon>Flammeovirgaceae</taxon>
        <taxon>Sediminitomix</taxon>
    </lineage>
</organism>
<evidence type="ECO:0000313" key="1">
    <source>
        <dbReference type="EMBL" id="PWJ43941.1"/>
    </source>
</evidence>
<comment type="caution">
    <text evidence="1">The sequence shown here is derived from an EMBL/GenBank/DDBJ whole genome shotgun (WGS) entry which is preliminary data.</text>
</comment>
<gene>
    <name evidence="1" type="ORF">BC781_101291</name>
</gene>
<evidence type="ECO:0000313" key="2">
    <source>
        <dbReference type="Proteomes" id="UP000245535"/>
    </source>
</evidence>
<dbReference type="RefSeq" id="WP_109615466.1">
    <property type="nucleotide sequence ID" value="NZ_QGDO01000001.1"/>
</dbReference>
<name>A0A315ZEI5_SEDFL</name>
<accession>A0A315ZEI5</accession>
<dbReference type="AlphaFoldDB" id="A0A315ZEI5"/>
<reference evidence="1 2" key="1">
    <citation type="submission" date="2018-03" db="EMBL/GenBank/DDBJ databases">
        <title>Genomic Encyclopedia of Archaeal and Bacterial Type Strains, Phase II (KMG-II): from individual species to whole genera.</title>
        <authorList>
            <person name="Goeker M."/>
        </authorList>
    </citation>
    <scope>NUCLEOTIDE SEQUENCE [LARGE SCALE GENOMIC DNA]</scope>
    <source>
        <strain evidence="1 2">DSM 28229</strain>
    </source>
</reference>
<keyword evidence="2" id="KW-1185">Reference proteome</keyword>
<sequence length="77" mass="9037">MIELTINPTDKKQLKIKQTLEDMSLARKVVEKENHQSPTLSHSGKTYSGFDDIEKYIEELVQLQKQWYACRCDMFAD</sequence>
<dbReference type="EMBL" id="QGDO01000001">
    <property type="protein sequence ID" value="PWJ43941.1"/>
    <property type="molecule type" value="Genomic_DNA"/>
</dbReference>